<accession>A0ABW3LL42</accession>
<name>A0ABW3LL42_9BACI</name>
<keyword evidence="3" id="KW-1185">Reference proteome</keyword>
<feature type="transmembrane region" description="Helical" evidence="1">
    <location>
        <begin position="159"/>
        <end position="178"/>
    </location>
</feature>
<organism evidence="2 3">
    <name type="scientific">Virgibacillus byunsanensis</name>
    <dbReference type="NCBI Taxonomy" id="570945"/>
    <lineage>
        <taxon>Bacteria</taxon>
        <taxon>Bacillati</taxon>
        <taxon>Bacillota</taxon>
        <taxon>Bacilli</taxon>
        <taxon>Bacillales</taxon>
        <taxon>Bacillaceae</taxon>
        <taxon>Virgibacillus</taxon>
    </lineage>
</organism>
<feature type="transmembrane region" description="Helical" evidence="1">
    <location>
        <begin position="190"/>
        <end position="213"/>
    </location>
</feature>
<keyword evidence="1" id="KW-0472">Membrane</keyword>
<evidence type="ECO:0008006" key="4">
    <source>
        <dbReference type="Google" id="ProtNLM"/>
    </source>
</evidence>
<comment type="caution">
    <text evidence="2">The sequence shown here is derived from an EMBL/GenBank/DDBJ whole genome shotgun (WGS) entry which is preliminary data.</text>
</comment>
<dbReference type="EMBL" id="JBHTKJ010000032">
    <property type="protein sequence ID" value="MFD1039121.1"/>
    <property type="molecule type" value="Genomic_DNA"/>
</dbReference>
<evidence type="ECO:0000313" key="3">
    <source>
        <dbReference type="Proteomes" id="UP001597040"/>
    </source>
</evidence>
<dbReference type="Proteomes" id="UP001597040">
    <property type="component" value="Unassembled WGS sequence"/>
</dbReference>
<feature type="transmembrane region" description="Helical" evidence="1">
    <location>
        <begin position="29"/>
        <end position="54"/>
    </location>
</feature>
<evidence type="ECO:0000256" key="1">
    <source>
        <dbReference type="SAM" id="Phobius"/>
    </source>
</evidence>
<protein>
    <recommendedName>
        <fullName evidence="4">Yip1 domain-containing protein</fullName>
    </recommendedName>
</protein>
<gene>
    <name evidence="2" type="ORF">ACFQ3N_12080</name>
</gene>
<evidence type="ECO:0000313" key="2">
    <source>
        <dbReference type="EMBL" id="MFD1039121.1"/>
    </source>
</evidence>
<feature type="transmembrane region" description="Helical" evidence="1">
    <location>
        <begin position="74"/>
        <end position="105"/>
    </location>
</feature>
<dbReference type="RefSeq" id="WP_390362755.1">
    <property type="nucleotide sequence ID" value="NZ_JBHTKJ010000032.1"/>
</dbReference>
<keyword evidence="1" id="KW-1133">Transmembrane helix</keyword>
<proteinExistence type="predicted"/>
<feature type="transmembrane region" description="Helical" evidence="1">
    <location>
        <begin position="126"/>
        <end position="153"/>
    </location>
</feature>
<reference evidence="3" key="1">
    <citation type="journal article" date="2019" name="Int. J. Syst. Evol. Microbiol.">
        <title>The Global Catalogue of Microorganisms (GCM) 10K type strain sequencing project: providing services to taxonomists for standard genome sequencing and annotation.</title>
        <authorList>
            <consortium name="The Broad Institute Genomics Platform"/>
            <consortium name="The Broad Institute Genome Sequencing Center for Infectious Disease"/>
            <person name="Wu L."/>
            <person name="Ma J."/>
        </authorList>
    </citation>
    <scope>NUCLEOTIDE SEQUENCE [LARGE SCALE GENOMIC DNA]</scope>
    <source>
        <strain evidence="3">CCUG 56754</strain>
    </source>
</reference>
<sequence length="223" mass="25857">MYTINILKLLFSIDDHLFRIKKAEAFKNLWKLTIALILVSMTIYAWMAMLGIGSDIISGSATEMGQLTYEESKLWFVAGRIVFAVVFACLILFLPALILYSLTGISFKKLVIMQQMVLFVMLTERIIWIPLVVFLGLDWYVSPMSFGIIASYITEMPLIIYFFGAISIFQLWIIWFQVKFIGSMSLIKTHWLWTTVILLHLFYWLLVATLAYIDTELISGWFE</sequence>
<keyword evidence="1" id="KW-0812">Transmembrane</keyword>